<feature type="signal peptide" evidence="1">
    <location>
        <begin position="1"/>
        <end position="23"/>
    </location>
</feature>
<gene>
    <name evidence="2" type="ORF">PUV54_05075</name>
</gene>
<feature type="chain" id="PRO_5042032475" evidence="1">
    <location>
        <begin position="24"/>
        <end position="283"/>
    </location>
</feature>
<accession>A0AAE9ZDJ7</accession>
<evidence type="ECO:0000313" key="2">
    <source>
        <dbReference type="EMBL" id="WDI32566.1"/>
    </source>
</evidence>
<keyword evidence="3" id="KW-1185">Reference proteome</keyword>
<dbReference type="AlphaFoldDB" id="A0AAE9ZDJ7"/>
<evidence type="ECO:0000256" key="1">
    <source>
        <dbReference type="SAM" id="SignalP"/>
    </source>
</evidence>
<reference evidence="2" key="1">
    <citation type="submission" date="2023-02" db="EMBL/GenBank/DDBJ databases">
        <title>Genome sequence of Hyphococcus flavus.</title>
        <authorList>
            <person name="Rong J.-C."/>
            <person name="Zhao Q."/>
            <person name="Yi M."/>
            <person name="Wu J.-Y."/>
        </authorList>
    </citation>
    <scope>NUCLEOTIDE SEQUENCE</scope>
    <source>
        <strain evidence="2">MCCC 1K03223</strain>
    </source>
</reference>
<protein>
    <submittedName>
        <fullName evidence="2">DUF4908 domain-containing protein</fullName>
    </submittedName>
</protein>
<dbReference type="InterPro" id="IPR032591">
    <property type="entry name" value="DUF4908"/>
</dbReference>
<dbReference type="Proteomes" id="UP001214043">
    <property type="component" value="Chromosome"/>
</dbReference>
<sequence>MRITALFSGLFALSIIVSPMASAQGLPAAGILFQQDNPFSALVGKSRERSQRRGDRSDVERYVLTSDDRMFLFEELASGARVQFLCGENDQRIDCVIDMAGPSPEIHALSATRGPRGDVIYKDARDHTLIRIAAYGGATVYWPGETRGIAASKSFGDDRSLRLGFTDMETASRRAQGAAAQISALTGSPVFFDISAANASGGANAAVLADAIVTSAKGIASVAQDETGAAAISSRIKRVIFLPSTDAEISLGGSVLEIRYVPNLDIEGRPSSAKVAQFLEESL</sequence>
<keyword evidence="1" id="KW-0732">Signal</keyword>
<proteinExistence type="predicted"/>
<dbReference type="KEGG" id="hfl:PUV54_05075"/>
<name>A0AAE9ZDJ7_9PROT</name>
<dbReference type="EMBL" id="CP118166">
    <property type="protein sequence ID" value="WDI32566.1"/>
    <property type="molecule type" value="Genomic_DNA"/>
</dbReference>
<evidence type="ECO:0000313" key="3">
    <source>
        <dbReference type="Proteomes" id="UP001214043"/>
    </source>
</evidence>
<dbReference type="RefSeq" id="WP_274494495.1">
    <property type="nucleotide sequence ID" value="NZ_CP118166.1"/>
</dbReference>
<organism evidence="2 3">
    <name type="scientific">Hyphococcus flavus</name>
    <dbReference type="NCBI Taxonomy" id="1866326"/>
    <lineage>
        <taxon>Bacteria</taxon>
        <taxon>Pseudomonadati</taxon>
        <taxon>Pseudomonadota</taxon>
        <taxon>Alphaproteobacteria</taxon>
        <taxon>Parvularculales</taxon>
        <taxon>Parvularculaceae</taxon>
        <taxon>Hyphococcus</taxon>
    </lineage>
</organism>
<dbReference type="Pfam" id="PF16252">
    <property type="entry name" value="DUF4908"/>
    <property type="match status" value="1"/>
</dbReference>